<comment type="caution">
    <text evidence="5">The sequence shown here is derived from an EMBL/GenBank/DDBJ whole genome shotgun (WGS) entry which is preliminary data.</text>
</comment>
<dbReference type="PROSITE" id="PS01124">
    <property type="entry name" value="HTH_ARAC_FAMILY_2"/>
    <property type="match status" value="1"/>
</dbReference>
<evidence type="ECO:0000259" key="4">
    <source>
        <dbReference type="PROSITE" id="PS01124"/>
    </source>
</evidence>
<gene>
    <name evidence="5" type="primary">rhaS_135</name>
    <name evidence="5" type="ORF">SDC9_179631</name>
</gene>
<dbReference type="SMART" id="SM00342">
    <property type="entry name" value="HTH_ARAC"/>
    <property type="match status" value="1"/>
</dbReference>
<name>A0A645GZC1_9ZZZZ</name>
<dbReference type="PANTHER" id="PTHR43280:SF2">
    <property type="entry name" value="HTH-TYPE TRANSCRIPTIONAL REGULATOR EXSA"/>
    <property type="match status" value="1"/>
</dbReference>
<dbReference type="GO" id="GO:0043565">
    <property type="term" value="F:sequence-specific DNA binding"/>
    <property type="evidence" value="ECO:0007669"/>
    <property type="project" value="InterPro"/>
</dbReference>
<protein>
    <submittedName>
        <fullName evidence="5">HTH-type transcriptional activator RhaS</fullName>
    </submittedName>
</protein>
<keyword evidence="2" id="KW-0238">DNA-binding</keyword>
<dbReference type="PRINTS" id="PR00032">
    <property type="entry name" value="HTHARAC"/>
</dbReference>
<dbReference type="EMBL" id="VSSQ01084001">
    <property type="protein sequence ID" value="MPN32155.1"/>
    <property type="molecule type" value="Genomic_DNA"/>
</dbReference>
<dbReference type="InterPro" id="IPR009057">
    <property type="entry name" value="Homeodomain-like_sf"/>
</dbReference>
<dbReference type="SUPFAM" id="SSF46689">
    <property type="entry name" value="Homeodomain-like"/>
    <property type="match status" value="2"/>
</dbReference>
<dbReference type="AlphaFoldDB" id="A0A645GZC1"/>
<dbReference type="PANTHER" id="PTHR43280">
    <property type="entry name" value="ARAC-FAMILY TRANSCRIPTIONAL REGULATOR"/>
    <property type="match status" value="1"/>
</dbReference>
<feature type="domain" description="HTH araC/xylS-type" evidence="4">
    <location>
        <begin position="78"/>
        <end position="176"/>
    </location>
</feature>
<evidence type="ECO:0000313" key="5">
    <source>
        <dbReference type="EMBL" id="MPN32155.1"/>
    </source>
</evidence>
<sequence length="183" mass="21298">MLSGSMLRNLDQEFRLAGRRIIPLSNPERIAGYFRRIGAYLAERDPAKAPEISGSAYRLMAEIAREGHSPRPYPEILDTVIRDMKTGFELRRTVWEIAERHDIEIHTLMRLFRKHLGTSPREYLIRLRMEAAKHLVGSTELSMKEIAGQLGYCNPLYFSTAFRRAFHTTPSRYRKARRTSFVE</sequence>
<proteinExistence type="predicted"/>
<evidence type="ECO:0000256" key="3">
    <source>
        <dbReference type="ARBA" id="ARBA00023163"/>
    </source>
</evidence>
<dbReference type="Pfam" id="PF12833">
    <property type="entry name" value="HTH_18"/>
    <property type="match status" value="1"/>
</dbReference>
<reference evidence="5" key="1">
    <citation type="submission" date="2019-08" db="EMBL/GenBank/DDBJ databases">
        <authorList>
            <person name="Kucharzyk K."/>
            <person name="Murdoch R.W."/>
            <person name="Higgins S."/>
            <person name="Loffler F."/>
        </authorList>
    </citation>
    <scope>NUCLEOTIDE SEQUENCE</scope>
</reference>
<dbReference type="InterPro" id="IPR018060">
    <property type="entry name" value="HTH_AraC"/>
</dbReference>
<accession>A0A645GZC1</accession>
<organism evidence="5">
    <name type="scientific">bioreactor metagenome</name>
    <dbReference type="NCBI Taxonomy" id="1076179"/>
    <lineage>
        <taxon>unclassified sequences</taxon>
        <taxon>metagenomes</taxon>
        <taxon>ecological metagenomes</taxon>
    </lineage>
</organism>
<evidence type="ECO:0000256" key="1">
    <source>
        <dbReference type="ARBA" id="ARBA00023015"/>
    </source>
</evidence>
<keyword evidence="1" id="KW-0805">Transcription regulation</keyword>
<dbReference type="GO" id="GO:0003700">
    <property type="term" value="F:DNA-binding transcription factor activity"/>
    <property type="evidence" value="ECO:0007669"/>
    <property type="project" value="InterPro"/>
</dbReference>
<dbReference type="InterPro" id="IPR020449">
    <property type="entry name" value="Tscrpt_reg_AraC-type_HTH"/>
</dbReference>
<keyword evidence="3" id="KW-0804">Transcription</keyword>
<evidence type="ECO:0000256" key="2">
    <source>
        <dbReference type="ARBA" id="ARBA00023125"/>
    </source>
</evidence>
<dbReference type="Gene3D" id="1.10.10.60">
    <property type="entry name" value="Homeodomain-like"/>
    <property type="match status" value="2"/>
</dbReference>